<name>A0A7H4M0U3_9ENTR</name>
<accession>A0A7H4M0U3</accession>
<evidence type="ECO:0000256" key="1">
    <source>
        <dbReference type="ARBA" id="ARBA00023002"/>
    </source>
</evidence>
<dbReference type="InterPro" id="IPR016162">
    <property type="entry name" value="Ald_DH_N"/>
</dbReference>
<protein>
    <submittedName>
        <fullName evidence="4">Acetaldehyde dehydrogenase</fullName>
    </submittedName>
</protein>
<dbReference type="Proteomes" id="UP000255050">
    <property type="component" value="Unassembled WGS sequence"/>
</dbReference>
<dbReference type="SUPFAM" id="SSF53720">
    <property type="entry name" value="ALDH-like"/>
    <property type="match status" value="1"/>
</dbReference>
<dbReference type="AlphaFoldDB" id="A0A7H4M0U3"/>
<dbReference type="InterPro" id="IPR015590">
    <property type="entry name" value="Aldehyde_DH_dom"/>
</dbReference>
<gene>
    <name evidence="4" type="primary">adhE_1</name>
    <name evidence="4" type="ORF">NCTC11694_03222</name>
</gene>
<dbReference type="Gene3D" id="3.40.605.10">
    <property type="entry name" value="Aldehyde Dehydrogenase, Chain A, domain 1"/>
    <property type="match status" value="1"/>
</dbReference>
<comment type="caution">
    <text evidence="4">The sequence shown here is derived from an EMBL/GenBank/DDBJ whole genome shotgun (WGS) entry which is preliminary data.</text>
</comment>
<evidence type="ECO:0000256" key="2">
    <source>
        <dbReference type="ARBA" id="ARBA00023027"/>
    </source>
</evidence>
<dbReference type="Pfam" id="PF00171">
    <property type="entry name" value="Aldedh"/>
    <property type="match status" value="1"/>
</dbReference>
<feature type="domain" description="Aldehyde dehydrogenase" evidence="3">
    <location>
        <begin position="6"/>
        <end position="159"/>
    </location>
</feature>
<evidence type="ECO:0000313" key="4">
    <source>
        <dbReference type="EMBL" id="STR42019.1"/>
    </source>
</evidence>
<dbReference type="GO" id="GO:0016620">
    <property type="term" value="F:oxidoreductase activity, acting on the aldehyde or oxo group of donors, NAD or NADP as acceptor"/>
    <property type="evidence" value="ECO:0007669"/>
    <property type="project" value="InterPro"/>
</dbReference>
<keyword evidence="2" id="KW-0520">NAD</keyword>
<reference evidence="4 5" key="1">
    <citation type="submission" date="2018-06" db="EMBL/GenBank/DDBJ databases">
        <authorList>
            <consortium name="Pathogen Informatics"/>
            <person name="Doyle S."/>
        </authorList>
    </citation>
    <scope>NUCLEOTIDE SEQUENCE [LARGE SCALE GENOMIC DNA]</scope>
    <source>
        <strain evidence="4 5">NCTC11694</strain>
    </source>
</reference>
<organism evidence="4 5">
    <name type="scientific">Klebsiella michiganensis</name>
    <dbReference type="NCBI Taxonomy" id="1134687"/>
    <lineage>
        <taxon>Bacteria</taxon>
        <taxon>Pseudomonadati</taxon>
        <taxon>Pseudomonadota</taxon>
        <taxon>Gammaproteobacteria</taxon>
        <taxon>Enterobacterales</taxon>
        <taxon>Enterobacteriaceae</taxon>
        <taxon>Klebsiella/Raoultella group</taxon>
        <taxon>Klebsiella</taxon>
    </lineage>
</organism>
<proteinExistence type="predicted"/>
<dbReference type="EMBL" id="UGJR01000002">
    <property type="protein sequence ID" value="STR42019.1"/>
    <property type="molecule type" value="Genomic_DNA"/>
</dbReference>
<sequence>MPSTNPTSTVIYKTLIALKAGNAIIFSPHPGARQCSWKAIEIVKRAAEAAGAPAGSVDAISQLTLEATSELMHSKDVSLILATGGEGMVRAAYASGTPTISGGPGNGPAFIERSADIPHAVKDIITSKTFDNGVICASEQSIIVERCIYDEVHRELEAQGAYFMNESEAAKMAALLLRPNGTINPKVVGKTALYLSQMAGFCVPASTRVLIAAQTTVSHSNPYSREKLCPVLGLYVEEDWKAACHRVVELLTNEGLGHTLVIHTRNQDVIRQFCLENRLTAF</sequence>
<keyword evidence="1" id="KW-0560">Oxidoreductase</keyword>
<dbReference type="PANTHER" id="PTHR11699">
    <property type="entry name" value="ALDEHYDE DEHYDROGENASE-RELATED"/>
    <property type="match status" value="1"/>
</dbReference>
<evidence type="ECO:0000313" key="5">
    <source>
        <dbReference type="Proteomes" id="UP000255050"/>
    </source>
</evidence>
<dbReference type="InterPro" id="IPR016163">
    <property type="entry name" value="Ald_DH_C"/>
</dbReference>
<evidence type="ECO:0000259" key="3">
    <source>
        <dbReference type="Pfam" id="PF00171"/>
    </source>
</evidence>
<dbReference type="InterPro" id="IPR016161">
    <property type="entry name" value="Ald_DH/histidinol_DH"/>
</dbReference>
<dbReference type="Gene3D" id="3.40.309.10">
    <property type="entry name" value="Aldehyde Dehydrogenase, Chain A, domain 2"/>
    <property type="match status" value="1"/>
</dbReference>